<sequence length="545" mass="58157">MLTVVYRFLMGNSCDRAFHTLLPPIVQELLGTYGADGVSLAGAPAAVELLPDWCAAAAGARPTEGVSVLKAVSLATHVALECRRSGVTEVPTPLVAARPTWEALSRSQPDGDTAVATIARMLLAVTAAGTRGDHSFAWRLLQPQWWPASFPPTCITALDLVALCWGCGNKYAAGSPGRALPRCAACKVAAYCGPRCAKPGWASDHKRACAGWASVGRLQATRLVDGSAASVTSATPTSTPAKHMQSKHAVFGIGQHDLSGNWATDWKWPAAHAEQVEAAGLHLSTFSWSRDEQAAVVAIPPGRPVGTTETNGNDDDAAAAAATVAADLDAAIDAYVTRYGYGYLVCAAGRTARELLADVRSRMAHSPAVEADVAAAEEAKITALRLMRLRRSRAVDPWGLWRPMTDPSWVQSMSVWQPHSAVSRSEDGKLNIRFETPGFPRDRLNIELSDDHSVLTVSGSMRKETKADEAGEAGGAQTQRNPWSSVEERQFSQSYRLPRDADVESIKADYEHGVLAISVPSKGAVALPQKRTIAIENKDPPQVTE</sequence>
<name>A0ACC3BZY3_PYRYE</name>
<accession>A0ACC3BZY3</accession>
<organism evidence="1 2">
    <name type="scientific">Pyropia yezoensis</name>
    <name type="common">Susabi-nori</name>
    <name type="synonym">Porphyra yezoensis</name>
    <dbReference type="NCBI Taxonomy" id="2788"/>
    <lineage>
        <taxon>Eukaryota</taxon>
        <taxon>Rhodophyta</taxon>
        <taxon>Bangiophyceae</taxon>
        <taxon>Bangiales</taxon>
        <taxon>Bangiaceae</taxon>
        <taxon>Pyropia</taxon>
    </lineage>
</organism>
<reference evidence="1" key="1">
    <citation type="submission" date="2019-11" db="EMBL/GenBank/DDBJ databases">
        <title>Nori genome reveals adaptations in red seaweeds to the harsh intertidal environment.</title>
        <authorList>
            <person name="Wang D."/>
            <person name="Mao Y."/>
        </authorList>
    </citation>
    <scope>NUCLEOTIDE SEQUENCE</scope>
    <source>
        <tissue evidence="1">Gametophyte</tissue>
    </source>
</reference>
<protein>
    <submittedName>
        <fullName evidence="1">Uncharacterized protein</fullName>
    </submittedName>
</protein>
<comment type="caution">
    <text evidence="1">The sequence shown here is derived from an EMBL/GenBank/DDBJ whole genome shotgun (WGS) entry which is preliminary data.</text>
</comment>
<dbReference type="Proteomes" id="UP000798662">
    <property type="component" value="Chromosome 2"/>
</dbReference>
<keyword evidence="2" id="KW-1185">Reference proteome</keyword>
<dbReference type="EMBL" id="CM020619">
    <property type="protein sequence ID" value="KAK1863112.1"/>
    <property type="molecule type" value="Genomic_DNA"/>
</dbReference>
<evidence type="ECO:0000313" key="2">
    <source>
        <dbReference type="Proteomes" id="UP000798662"/>
    </source>
</evidence>
<evidence type="ECO:0000313" key="1">
    <source>
        <dbReference type="EMBL" id="KAK1863112.1"/>
    </source>
</evidence>
<gene>
    <name evidence="1" type="ORF">I4F81_005675</name>
</gene>
<proteinExistence type="predicted"/>